<evidence type="ECO:0000256" key="1">
    <source>
        <dbReference type="SAM" id="MobiDB-lite"/>
    </source>
</evidence>
<dbReference type="SUPFAM" id="SSF54523">
    <property type="entry name" value="Pili subunits"/>
    <property type="match status" value="1"/>
</dbReference>
<dbReference type="Pfam" id="PF07963">
    <property type="entry name" value="N_methyl"/>
    <property type="match status" value="1"/>
</dbReference>
<accession>A0ABV4U2I7</accession>
<dbReference type="PANTHER" id="PTHR30093:SF2">
    <property type="entry name" value="TYPE II SECRETION SYSTEM PROTEIN H"/>
    <property type="match status" value="1"/>
</dbReference>
<evidence type="ECO:0000313" key="3">
    <source>
        <dbReference type="EMBL" id="MFA9477741.1"/>
    </source>
</evidence>
<feature type="transmembrane region" description="Helical" evidence="2">
    <location>
        <begin position="6"/>
        <end position="28"/>
    </location>
</feature>
<evidence type="ECO:0000313" key="4">
    <source>
        <dbReference type="Proteomes" id="UP001575105"/>
    </source>
</evidence>
<dbReference type="Proteomes" id="UP001575105">
    <property type="component" value="Unassembled WGS sequence"/>
</dbReference>
<reference evidence="3 4" key="1">
    <citation type="submission" date="2024-08" db="EMBL/GenBank/DDBJ databases">
        <title>Whole-genome sequencing of halo(alkali)philic microorganisms from hypersaline lakes.</title>
        <authorList>
            <person name="Sorokin D.Y."/>
            <person name="Merkel A.Y."/>
            <person name="Messina E."/>
            <person name="Yakimov M."/>
        </authorList>
    </citation>
    <scope>NUCLEOTIDE SEQUENCE [LARGE SCALE GENOMIC DNA]</scope>
    <source>
        <strain evidence="3 4">AB-hyl4</strain>
    </source>
</reference>
<keyword evidence="2" id="KW-0472">Membrane</keyword>
<dbReference type="NCBIfam" id="TIGR02532">
    <property type="entry name" value="IV_pilin_GFxxxE"/>
    <property type="match status" value="1"/>
</dbReference>
<dbReference type="PANTHER" id="PTHR30093">
    <property type="entry name" value="GENERAL SECRETION PATHWAY PROTEIN G"/>
    <property type="match status" value="1"/>
</dbReference>
<gene>
    <name evidence="3" type="ORF">ACERK3_05465</name>
</gene>
<comment type="caution">
    <text evidence="3">The sequence shown here is derived from an EMBL/GenBank/DDBJ whole genome shotgun (WGS) entry which is preliminary data.</text>
</comment>
<dbReference type="RefSeq" id="WP_425344667.1">
    <property type="nucleotide sequence ID" value="NZ_JBGUBD010000003.1"/>
</dbReference>
<name>A0ABV4U2I7_9BACT</name>
<keyword evidence="2" id="KW-1133">Transmembrane helix</keyword>
<protein>
    <submittedName>
        <fullName evidence="3">Prepilin-type N-terminal cleavage/methylation domain-containing protein</fullName>
    </submittedName>
</protein>
<proteinExistence type="predicted"/>
<keyword evidence="4" id="KW-1185">Reference proteome</keyword>
<dbReference type="EMBL" id="JBGUBD010000003">
    <property type="protein sequence ID" value="MFA9477741.1"/>
    <property type="molecule type" value="Genomic_DNA"/>
</dbReference>
<dbReference type="Gene3D" id="3.30.700.10">
    <property type="entry name" value="Glycoprotein, Type 4 Pilin"/>
    <property type="match status" value="1"/>
</dbReference>
<dbReference type="InterPro" id="IPR012902">
    <property type="entry name" value="N_methyl_site"/>
</dbReference>
<dbReference type="InterPro" id="IPR045584">
    <property type="entry name" value="Pilin-like"/>
</dbReference>
<sequence length="238" mass="26267">MKPGFTLIELLVVISIIAILIGILLPALGAARQAARRTACLSNMRQLQIAQWIYASEHDGWLIEGNLEHGGHDHPPDQATAWIEALQSYGSEIAARSPVDDSPYWNQTPPGADDPDQRRLTSYGINNYLDRKEHPADAPRIDRIDQVPQPSSVVQFVMMAFTGEFAGSDHFHVEDWGQGDTAPQTAAEQVQINAHGGPVASWSSRAPWGYLDGSARVRAFEDVYQSPTRNSFDPRVAR</sequence>
<organism evidence="3 4">
    <name type="scientific">Natronomicrosphaera hydrolytica</name>
    <dbReference type="NCBI Taxonomy" id="3242702"/>
    <lineage>
        <taxon>Bacteria</taxon>
        <taxon>Pseudomonadati</taxon>
        <taxon>Planctomycetota</taxon>
        <taxon>Phycisphaerae</taxon>
        <taxon>Phycisphaerales</taxon>
        <taxon>Phycisphaeraceae</taxon>
        <taxon>Natronomicrosphaera</taxon>
    </lineage>
</organism>
<feature type="region of interest" description="Disordered" evidence="1">
    <location>
        <begin position="98"/>
        <end position="119"/>
    </location>
</feature>
<keyword evidence="2" id="KW-0812">Transmembrane</keyword>
<evidence type="ECO:0000256" key="2">
    <source>
        <dbReference type="SAM" id="Phobius"/>
    </source>
</evidence>